<evidence type="ECO:0000313" key="6">
    <source>
        <dbReference type="Proteomes" id="UP001161757"/>
    </source>
</evidence>
<name>A0AAN6IQK4_EXODE</name>
<dbReference type="Gene3D" id="3.30.40.10">
    <property type="entry name" value="Zinc/RING finger domain, C3HC4 (zinc finger)"/>
    <property type="match status" value="1"/>
</dbReference>
<keyword evidence="3" id="KW-0862">Zinc</keyword>
<feature type="compositionally biased region" description="Polar residues" evidence="4">
    <location>
        <begin position="87"/>
        <end position="98"/>
    </location>
</feature>
<evidence type="ECO:0008006" key="7">
    <source>
        <dbReference type="Google" id="ProtNLM"/>
    </source>
</evidence>
<dbReference type="Proteomes" id="UP001161757">
    <property type="component" value="Unassembled WGS sequence"/>
</dbReference>
<dbReference type="PANTHER" id="PTHR28042">
    <property type="entry name" value="E3 UBIQUITIN-PROTEIN LIGASE COMPLEX SLX5-SLX8 SUBUNIT SLX5"/>
    <property type="match status" value="1"/>
</dbReference>
<feature type="compositionally biased region" description="Acidic residues" evidence="4">
    <location>
        <begin position="190"/>
        <end position="204"/>
    </location>
</feature>
<dbReference type="InterPro" id="IPR038886">
    <property type="entry name" value="E3_SLX5/Rfp1"/>
</dbReference>
<comment type="caution">
    <text evidence="5">The sequence shown here is derived from an EMBL/GenBank/DDBJ whole genome shotgun (WGS) entry which is preliminary data.</text>
</comment>
<dbReference type="CDD" id="cd16449">
    <property type="entry name" value="RING-HC"/>
    <property type="match status" value="1"/>
</dbReference>
<dbReference type="AlphaFoldDB" id="A0AAN6IQK4"/>
<keyword evidence="1" id="KW-0479">Metal-binding</keyword>
<evidence type="ECO:0000256" key="3">
    <source>
        <dbReference type="ARBA" id="ARBA00022833"/>
    </source>
</evidence>
<evidence type="ECO:0000256" key="4">
    <source>
        <dbReference type="SAM" id="MobiDB-lite"/>
    </source>
</evidence>
<evidence type="ECO:0000313" key="5">
    <source>
        <dbReference type="EMBL" id="KAJ8987719.1"/>
    </source>
</evidence>
<feature type="region of interest" description="Disordered" evidence="4">
    <location>
        <begin position="1"/>
        <end position="237"/>
    </location>
</feature>
<protein>
    <recommendedName>
        <fullName evidence="7">RING-type domain-containing protein</fullName>
    </recommendedName>
</protein>
<dbReference type="InterPro" id="IPR017907">
    <property type="entry name" value="Znf_RING_CS"/>
</dbReference>
<dbReference type="GO" id="GO:0033768">
    <property type="term" value="C:SUMO-targeted ubiquitin ligase complex"/>
    <property type="evidence" value="ECO:0007669"/>
    <property type="project" value="TreeGrafter"/>
</dbReference>
<dbReference type="GO" id="GO:0004842">
    <property type="term" value="F:ubiquitin-protein transferase activity"/>
    <property type="evidence" value="ECO:0007669"/>
    <property type="project" value="TreeGrafter"/>
</dbReference>
<organism evidence="5 6">
    <name type="scientific">Exophiala dermatitidis</name>
    <name type="common">Black yeast-like fungus</name>
    <name type="synonym">Wangiella dermatitidis</name>
    <dbReference type="NCBI Taxonomy" id="5970"/>
    <lineage>
        <taxon>Eukaryota</taxon>
        <taxon>Fungi</taxon>
        <taxon>Dikarya</taxon>
        <taxon>Ascomycota</taxon>
        <taxon>Pezizomycotina</taxon>
        <taxon>Eurotiomycetes</taxon>
        <taxon>Chaetothyriomycetidae</taxon>
        <taxon>Chaetothyriales</taxon>
        <taxon>Herpotrichiellaceae</taxon>
        <taxon>Exophiala</taxon>
    </lineage>
</organism>
<feature type="compositionally biased region" description="Acidic residues" evidence="4">
    <location>
        <begin position="168"/>
        <end position="182"/>
    </location>
</feature>
<feature type="compositionally biased region" description="Acidic residues" evidence="4">
    <location>
        <begin position="106"/>
        <end position="116"/>
    </location>
</feature>
<gene>
    <name evidence="5" type="ORF">HRR80_008349</name>
</gene>
<feature type="compositionally biased region" description="Low complexity" evidence="4">
    <location>
        <begin position="7"/>
        <end position="19"/>
    </location>
</feature>
<reference evidence="5" key="1">
    <citation type="submission" date="2023-01" db="EMBL/GenBank/DDBJ databases">
        <title>Exophiala dermititidis isolated from Cystic Fibrosis Patient.</title>
        <authorList>
            <person name="Kurbessoian T."/>
            <person name="Crocker A."/>
            <person name="Murante D."/>
            <person name="Hogan D.A."/>
            <person name="Stajich J.E."/>
        </authorList>
    </citation>
    <scope>NUCLEOTIDE SEQUENCE</scope>
    <source>
        <strain evidence="5">Ex8</strain>
    </source>
</reference>
<evidence type="ECO:0000256" key="2">
    <source>
        <dbReference type="ARBA" id="ARBA00022771"/>
    </source>
</evidence>
<dbReference type="EMBL" id="JAJGCB010000023">
    <property type="protein sequence ID" value="KAJ8987719.1"/>
    <property type="molecule type" value="Genomic_DNA"/>
</dbReference>
<dbReference type="GO" id="GO:0008270">
    <property type="term" value="F:zinc ion binding"/>
    <property type="evidence" value="ECO:0007669"/>
    <property type="project" value="UniProtKB-KW"/>
</dbReference>
<evidence type="ECO:0000256" key="1">
    <source>
        <dbReference type="ARBA" id="ARBA00022723"/>
    </source>
</evidence>
<accession>A0AAN6IQK4</accession>
<dbReference type="SUPFAM" id="SSF57850">
    <property type="entry name" value="RING/U-box"/>
    <property type="match status" value="1"/>
</dbReference>
<proteinExistence type="predicted"/>
<keyword evidence="2" id="KW-0863">Zinc-finger</keyword>
<dbReference type="PANTHER" id="PTHR28042:SF1">
    <property type="entry name" value="E3 UBIQUITIN-PROTEIN LIGASE COMPLEX SLX5-SLX8 SUBUNIT SLX5"/>
    <property type="match status" value="1"/>
</dbReference>
<dbReference type="InterPro" id="IPR013083">
    <property type="entry name" value="Znf_RING/FYVE/PHD"/>
</dbReference>
<feature type="compositionally biased region" description="Low complexity" evidence="4">
    <location>
        <begin position="122"/>
        <end position="139"/>
    </location>
</feature>
<dbReference type="PROSITE" id="PS00518">
    <property type="entry name" value="ZF_RING_1"/>
    <property type="match status" value="1"/>
</dbReference>
<sequence length="426" mass="47211">MPSNPTLSLSNFLNSAASSSRKRPHAEITRSESRSISPNLPSKRRRISRSMNSSLFSTSSPTPTPTPTSAVTRSERDGYDYRYPVMSSHTTRASQGATGETIDLTADSDSDDDNDTASEQLQPASRQPPRRNPQPQQRPRQSRSRPVPHGGAPPFDRRVQPESLEVIDLLDDSDYQTEENDEERQVLFDGDSDTGYESPDDVQIVDERPALPGNRRPTSTRPTTRRPSPRQSARPTWANIPDMIRRSGQYMFGNAANINEVLLNRLDGLRARTNDDRQDHGARDDGVGNFIINLDYRQPAFALGGLEIYDRSSETPQGPGIGDAYKAPPPPPQGFIRTFAEDDVVLCPMCGDELATGKGDTKQQVWVAKQCGHVYCGECATNRFSSKSRKKDKKAAPSKVVPFSECNIDGCKTKLNNKHAMFPVYL</sequence>